<organism evidence="1 2">
    <name type="scientific">Pipistrellus kuhlii</name>
    <name type="common">Kuhl's pipistrelle</name>
    <dbReference type="NCBI Taxonomy" id="59472"/>
    <lineage>
        <taxon>Eukaryota</taxon>
        <taxon>Metazoa</taxon>
        <taxon>Chordata</taxon>
        <taxon>Craniata</taxon>
        <taxon>Vertebrata</taxon>
        <taxon>Euteleostomi</taxon>
        <taxon>Mammalia</taxon>
        <taxon>Eutheria</taxon>
        <taxon>Laurasiatheria</taxon>
        <taxon>Chiroptera</taxon>
        <taxon>Yangochiroptera</taxon>
        <taxon>Vespertilionidae</taxon>
        <taxon>Pipistrellus</taxon>
    </lineage>
</organism>
<gene>
    <name evidence="1" type="ORF">mPipKuh1_008984</name>
</gene>
<keyword evidence="2" id="KW-1185">Reference proteome</keyword>
<dbReference type="EMBL" id="JACAGB010000002">
    <property type="protein sequence ID" value="KAF6382628.1"/>
    <property type="molecule type" value="Genomic_DNA"/>
</dbReference>
<comment type="caution">
    <text evidence="1">The sequence shown here is derived from an EMBL/GenBank/DDBJ whole genome shotgun (WGS) entry which is preliminary data.</text>
</comment>
<sequence length="122" mass="12792">MIPCSNAQPLQGSSRMALLNASSAPITHFTGEVAGEAEEVTAPSGDDCGLILPKGNGPGRLCRRKERGGCHGGGPSSVLHTCGLACWPLLGACGYWLCSPFRSGSSGQYNLIFQPLHSFRLF</sequence>
<accession>A0A7J8A8G0</accession>
<reference evidence="1 2" key="1">
    <citation type="journal article" date="2020" name="Nature">
        <title>Six reference-quality genomes reveal evolution of bat adaptations.</title>
        <authorList>
            <person name="Jebb D."/>
            <person name="Huang Z."/>
            <person name="Pippel M."/>
            <person name="Hughes G.M."/>
            <person name="Lavrichenko K."/>
            <person name="Devanna P."/>
            <person name="Winkler S."/>
            <person name="Jermiin L.S."/>
            <person name="Skirmuntt E.C."/>
            <person name="Katzourakis A."/>
            <person name="Burkitt-Gray L."/>
            <person name="Ray D.A."/>
            <person name="Sullivan K.A.M."/>
            <person name="Roscito J.G."/>
            <person name="Kirilenko B.M."/>
            <person name="Davalos L.M."/>
            <person name="Corthals A.P."/>
            <person name="Power M.L."/>
            <person name="Jones G."/>
            <person name="Ransome R.D."/>
            <person name="Dechmann D.K.N."/>
            <person name="Locatelli A.G."/>
            <person name="Puechmaille S.J."/>
            <person name="Fedrigo O."/>
            <person name="Jarvis E.D."/>
            <person name="Hiller M."/>
            <person name="Vernes S.C."/>
            <person name="Myers E.W."/>
            <person name="Teeling E.C."/>
        </authorList>
    </citation>
    <scope>NUCLEOTIDE SEQUENCE [LARGE SCALE GENOMIC DNA]</scope>
    <source>
        <strain evidence="1">MPipKuh1</strain>
        <tissue evidence="1">Flight muscle</tissue>
    </source>
</reference>
<protein>
    <submittedName>
        <fullName evidence="1">Uncharacterized protein</fullName>
    </submittedName>
</protein>
<name>A0A7J8A8G0_PIPKU</name>
<evidence type="ECO:0000313" key="1">
    <source>
        <dbReference type="EMBL" id="KAF6382628.1"/>
    </source>
</evidence>
<evidence type="ECO:0000313" key="2">
    <source>
        <dbReference type="Proteomes" id="UP000558488"/>
    </source>
</evidence>
<dbReference type="AlphaFoldDB" id="A0A7J8A8G0"/>
<proteinExistence type="predicted"/>
<dbReference type="Proteomes" id="UP000558488">
    <property type="component" value="Unassembled WGS sequence"/>
</dbReference>